<dbReference type="Proteomes" id="UP000708208">
    <property type="component" value="Unassembled WGS sequence"/>
</dbReference>
<accession>A0A8J2L1K6</accession>
<feature type="compositionally biased region" description="Low complexity" evidence="1">
    <location>
        <begin position="49"/>
        <end position="58"/>
    </location>
</feature>
<comment type="caution">
    <text evidence="2">The sequence shown here is derived from an EMBL/GenBank/DDBJ whole genome shotgun (WGS) entry which is preliminary data.</text>
</comment>
<protein>
    <submittedName>
        <fullName evidence="2">Uncharacterized protein</fullName>
    </submittedName>
</protein>
<name>A0A8J2L1K6_9HEXA</name>
<feature type="region of interest" description="Disordered" evidence="1">
    <location>
        <begin position="48"/>
        <end position="73"/>
    </location>
</feature>
<evidence type="ECO:0000313" key="3">
    <source>
        <dbReference type="Proteomes" id="UP000708208"/>
    </source>
</evidence>
<proteinExistence type="predicted"/>
<reference evidence="2" key="1">
    <citation type="submission" date="2021-06" db="EMBL/GenBank/DDBJ databases">
        <authorList>
            <person name="Hodson N. C."/>
            <person name="Mongue J. A."/>
            <person name="Jaron S. K."/>
        </authorList>
    </citation>
    <scope>NUCLEOTIDE SEQUENCE</scope>
</reference>
<feature type="region of interest" description="Disordered" evidence="1">
    <location>
        <begin position="1"/>
        <end position="23"/>
    </location>
</feature>
<dbReference type="AlphaFoldDB" id="A0A8J2L1K6"/>
<evidence type="ECO:0000256" key="1">
    <source>
        <dbReference type="SAM" id="MobiDB-lite"/>
    </source>
</evidence>
<dbReference type="EMBL" id="CAJVCH010542695">
    <property type="protein sequence ID" value="CAG7827222.1"/>
    <property type="molecule type" value="Genomic_DNA"/>
</dbReference>
<keyword evidence="3" id="KW-1185">Reference proteome</keyword>
<evidence type="ECO:0000313" key="2">
    <source>
        <dbReference type="EMBL" id="CAG7827222.1"/>
    </source>
</evidence>
<gene>
    <name evidence="2" type="ORF">AFUS01_LOCUS37219</name>
</gene>
<feature type="non-terminal residue" evidence="2">
    <location>
        <position position="1"/>
    </location>
</feature>
<organism evidence="2 3">
    <name type="scientific">Allacma fusca</name>
    <dbReference type="NCBI Taxonomy" id="39272"/>
    <lineage>
        <taxon>Eukaryota</taxon>
        <taxon>Metazoa</taxon>
        <taxon>Ecdysozoa</taxon>
        <taxon>Arthropoda</taxon>
        <taxon>Hexapoda</taxon>
        <taxon>Collembola</taxon>
        <taxon>Symphypleona</taxon>
        <taxon>Sminthuridae</taxon>
        <taxon>Allacma</taxon>
    </lineage>
</organism>
<sequence>STSHPEVQATIPEEMRETSSGLTLDKEATTKALGLIWNPTEDDFRFSHRSTLSGSSRSGCHTPESQPSRPLAASAIHQTALLATVAE</sequence>